<comment type="caution">
    <text evidence="5">The sequence shown here is derived from an EMBL/GenBank/DDBJ whole genome shotgun (WGS) entry which is preliminary data.</text>
</comment>
<dbReference type="Gene3D" id="1.10.10.1940">
    <property type="match status" value="2"/>
</dbReference>
<dbReference type="FunFam" id="1.10.10.1940:FF:000002">
    <property type="entry name" value="PHAryngeal gland Toxin-related"/>
    <property type="match status" value="2"/>
</dbReference>
<dbReference type="InterPro" id="IPR003582">
    <property type="entry name" value="ShKT_dom"/>
</dbReference>
<evidence type="ECO:0000256" key="3">
    <source>
        <dbReference type="SAM" id="SignalP"/>
    </source>
</evidence>
<feature type="domain" description="ShKT" evidence="4">
    <location>
        <begin position="164"/>
        <end position="204"/>
    </location>
</feature>
<organism evidence="5 6">
    <name type="scientific">Steinernema hermaphroditum</name>
    <dbReference type="NCBI Taxonomy" id="289476"/>
    <lineage>
        <taxon>Eukaryota</taxon>
        <taxon>Metazoa</taxon>
        <taxon>Ecdysozoa</taxon>
        <taxon>Nematoda</taxon>
        <taxon>Chromadorea</taxon>
        <taxon>Rhabditida</taxon>
        <taxon>Tylenchina</taxon>
        <taxon>Panagrolaimomorpha</taxon>
        <taxon>Strongyloidoidea</taxon>
        <taxon>Steinernematidae</taxon>
        <taxon>Steinernema</taxon>
    </lineage>
</organism>
<evidence type="ECO:0000256" key="1">
    <source>
        <dbReference type="ARBA" id="ARBA00022729"/>
    </source>
</evidence>
<dbReference type="Proteomes" id="UP001175271">
    <property type="component" value="Unassembled WGS sequence"/>
</dbReference>
<dbReference type="SMART" id="SM00254">
    <property type="entry name" value="ShKT"/>
    <property type="match status" value="2"/>
</dbReference>
<feature type="signal peptide" evidence="3">
    <location>
        <begin position="1"/>
        <end position="21"/>
    </location>
</feature>
<protein>
    <recommendedName>
        <fullName evidence="4">ShKT domain-containing protein</fullName>
    </recommendedName>
</protein>
<accession>A0AA39HQ38</accession>
<proteinExistence type="predicted"/>
<reference evidence="5" key="1">
    <citation type="submission" date="2023-06" db="EMBL/GenBank/DDBJ databases">
        <title>Genomic analysis of the entomopathogenic nematode Steinernema hermaphroditum.</title>
        <authorList>
            <person name="Schwarz E.M."/>
            <person name="Heppert J.K."/>
            <person name="Baniya A."/>
            <person name="Schwartz H.T."/>
            <person name="Tan C.-H."/>
            <person name="Antoshechkin I."/>
            <person name="Sternberg P.W."/>
            <person name="Goodrich-Blair H."/>
            <person name="Dillman A.R."/>
        </authorList>
    </citation>
    <scope>NUCLEOTIDE SEQUENCE</scope>
    <source>
        <strain evidence="5">PS9179</strain>
        <tissue evidence="5">Whole animal</tissue>
    </source>
</reference>
<evidence type="ECO:0000259" key="4">
    <source>
        <dbReference type="SMART" id="SM00254"/>
    </source>
</evidence>
<dbReference type="Pfam" id="PF01549">
    <property type="entry name" value="ShK"/>
    <property type="match status" value="2"/>
</dbReference>
<keyword evidence="2" id="KW-1015">Disulfide bond</keyword>
<dbReference type="AlphaFoldDB" id="A0AA39HQ38"/>
<evidence type="ECO:0000313" key="6">
    <source>
        <dbReference type="Proteomes" id="UP001175271"/>
    </source>
</evidence>
<dbReference type="EMBL" id="JAUCMV010000003">
    <property type="protein sequence ID" value="KAK0409256.1"/>
    <property type="molecule type" value="Genomic_DNA"/>
</dbReference>
<name>A0AA39HQ38_9BILA</name>
<sequence length="204" mass="21507">MNTHLVLFFAFVASASGLGAGEPCDPTAVPDWCTAPLTCNANGECAAATAGLKEGDPCDPTAVTDFCPAPLFCNKDKNGGECDQKVAGPGPKAPPPPPEVSCVDLHAPGRVSDCPSRKYLCDNKLYYDLMTIQCPLTCGRCPGQKRNNQNGNGNGVGGRPGNGNCVDLHAPGRVSDCPRRKYLCDNPQYKDLMTIQCPQTCGRC</sequence>
<feature type="chain" id="PRO_5041305333" description="ShKT domain-containing protein" evidence="3">
    <location>
        <begin position="22"/>
        <end position="204"/>
    </location>
</feature>
<evidence type="ECO:0000256" key="2">
    <source>
        <dbReference type="ARBA" id="ARBA00023157"/>
    </source>
</evidence>
<dbReference type="PANTHER" id="PTHR46219">
    <property type="entry name" value="PROTEIN CBG11138"/>
    <property type="match status" value="1"/>
</dbReference>
<dbReference type="PANTHER" id="PTHR46219:SF5">
    <property type="entry name" value="SHKT DOMAIN-CONTAINING PROTEIN"/>
    <property type="match status" value="1"/>
</dbReference>
<feature type="domain" description="ShKT" evidence="4">
    <location>
        <begin position="101"/>
        <end position="142"/>
    </location>
</feature>
<gene>
    <name evidence="5" type="ORF">QR680_004436</name>
</gene>
<keyword evidence="1 3" id="KW-0732">Signal</keyword>
<keyword evidence="6" id="KW-1185">Reference proteome</keyword>
<evidence type="ECO:0000313" key="5">
    <source>
        <dbReference type="EMBL" id="KAK0409256.1"/>
    </source>
</evidence>